<evidence type="ECO:0000313" key="2">
    <source>
        <dbReference type="EMBL" id="MBB6112522.1"/>
    </source>
</evidence>
<dbReference type="RefSeq" id="WP_076377939.1">
    <property type="nucleotide sequence ID" value="NZ_FTMG01000019.1"/>
</dbReference>
<keyword evidence="3" id="KW-1185">Reference proteome</keyword>
<evidence type="ECO:0000259" key="1">
    <source>
        <dbReference type="Pfam" id="PF13676"/>
    </source>
</evidence>
<proteinExistence type="predicted"/>
<dbReference type="SUPFAM" id="SSF52200">
    <property type="entry name" value="Toll/Interleukin receptor TIR domain"/>
    <property type="match status" value="1"/>
</dbReference>
<feature type="domain" description="TIR" evidence="1">
    <location>
        <begin position="28"/>
        <end position="130"/>
    </location>
</feature>
<organism evidence="2 3">
    <name type="scientific">Mucilaginibacter lappiensis</name>
    <dbReference type="NCBI Taxonomy" id="354630"/>
    <lineage>
        <taxon>Bacteria</taxon>
        <taxon>Pseudomonadati</taxon>
        <taxon>Bacteroidota</taxon>
        <taxon>Sphingobacteriia</taxon>
        <taxon>Sphingobacteriales</taxon>
        <taxon>Sphingobacteriaceae</taxon>
        <taxon>Mucilaginibacter</taxon>
    </lineage>
</organism>
<evidence type="ECO:0000313" key="3">
    <source>
        <dbReference type="Proteomes" id="UP000541583"/>
    </source>
</evidence>
<reference evidence="2 3" key="1">
    <citation type="submission" date="2020-08" db="EMBL/GenBank/DDBJ databases">
        <title>Genomic Encyclopedia of Type Strains, Phase IV (KMG-V): Genome sequencing to study the core and pangenomes of soil and plant-associated prokaryotes.</title>
        <authorList>
            <person name="Whitman W."/>
        </authorList>
    </citation>
    <scope>NUCLEOTIDE SEQUENCE [LARGE SCALE GENOMIC DNA]</scope>
    <source>
        <strain evidence="2 3">ANJLi2</strain>
    </source>
</reference>
<comment type="caution">
    <text evidence="2">The sequence shown here is derived from an EMBL/GenBank/DDBJ whole genome shotgun (WGS) entry which is preliminary data.</text>
</comment>
<dbReference type="Pfam" id="PF13676">
    <property type="entry name" value="TIR_2"/>
    <property type="match status" value="1"/>
</dbReference>
<dbReference type="Proteomes" id="UP000541583">
    <property type="component" value="Unassembled WGS sequence"/>
</dbReference>
<name>A0ABR6PRV7_9SPHI</name>
<dbReference type="EMBL" id="JACHCB010000019">
    <property type="protein sequence ID" value="MBB6112522.1"/>
    <property type="molecule type" value="Genomic_DNA"/>
</dbReference>
<dbReference type="InterPro" id="IPR000157">
    <property type="entry name" value="TIR_dom"/>
</dbReference>
<accession>A0ABR6PRV7</accession>
<dbReference type="Gene3D" id="3.40.50.10140">
    <property type="entry name" value="Toll/interleukin-1 receptor homology (TIR) domain"/>
    <property type="match status" value="1"/>
</dbReference>
<dbReference type="InterPro" id="IPR035897">
    <property type="entry name" value="Toll_tir_struct_dom_sf"/>
</dbReference>
<protein>
    <recommendedName>
        <fullName evidence="1">TIR domain-containing protein</fullName>
    </recommendedName>
</protein>
<sequence length="351" mass="39932">MAKRPTTSSTTNKSESKELIINSKAPLVFISHDTRDGDLAEEFSNLLRNASAGALKSFRSSDRKGTQGIEYGEEWYPAIMDKIDEASDVVCLLTKHSVDRPWILYEAGVAKGKLDKKVLGIALGIPLRVAVSGPFAQFQNNDGDVESVTNLVMTLVKKVPGLDPDQTQVKTLVQGFVVRCIEIIDNQNSGVAAESVEENAVAKLFEEVKIMFDALPSRIENRVDPNFNRRRRRVHPMMVEEMLHMGKESKDPLLGFLMMVSLFREDFPWLYEVGLDTYRTLKSFKTSIQTKRAISTFESALEMAGHPLMREFLDRSEDSLFLFKEMRHVTRHYLERFINHNDHTDDKDRND</sequence>
<gene>
    <name evidence="2" type="ORF">HDF23_005297</name>
</gene>